<evidence type="ECO:0008006" key="4">
    <source>
        <dbReference type="Google" id="ProtNLM"/>
    </source>
</evidence>
<keyword evidence="3" id="KW-1185">Reference proteome</keyword>
<sequence length="176" mass="18989">MALLKTLRLSRFLFAFLFLSVTVGCSSNTPDTPETVPVSGTVSYQGKPLPGASVIFLDSSAASPQTGTLNTITDDSGQFELKSYFGARTVKNGAVPGTYKVTILKMVPPGEMTEDEYEAKVAEADKIVSGGGVLSQEQTPPELKQLIPRKYSDASLSQLEAKVMPDQENEFQFDLK</sequence>
<accession>A0ABX5YN33</accession>
<feature type="signal peptide" evidence="1">
    <location>
        <begin position="1"/>
        <end position="25"/>
    </location>
</feature>
<name>A0ABX5YN33_9PLAN</name>
<evidence type="ECO:0000313" key="2">
    <source>
        <dbReference type="EMBL" id="QEG17042.1"/>
    </source>
</evidence>
<organism evidence="2 3">
    <name type="scientific">Gimesia maris</name>
    <dbReference type="NCBI Taxonomy" id="122"/>
    <lineage>
        <taxon>Bacteria</taxon>
        <taxon>Pseudomonadati</taxon>
        <taxon>Planctomycetota</taxon>
        <taxon>Planctomycetia</taxon>
        <taxon>Planctomycetales</taxon>
        <taxon>Planctomycetaceae</taxon>
        <taxon>Gimesia</taxon>
    </lineage>
</organism>
<evidence type="ECO:0000256" key="1">
    <source>
        <dbReference type="SAM" id="SignalP"/>
    </source>
</evidence>
<dbReference type="SUPFAM" id="SSF49464">
    <property type="entry name" value="Carboxypeptidase regulatory domain-like"/>
    <property type="match status" value="1"/>
</dbReference>
<feature type="chain" id="PRO_5045068587" description="Carboxypeptidase regulatory-like domain-containing protein" evidence="1">
    <location>
        <begin position="26"/>
        <end position="176"/>
    </location>
</feature>
<dbReference type="InterPro" id="IPR008969">
    <property type="entry name" value="CarboxyPept-like_regulatory"/>
</dbReference>
<reference evidence="2 3" key="1">
    <citation type="submission" date="2019-08" db="EMBL/GenBank/DDBJ databases">
        <title>Deep-cultivation of Planctomycetes and their phenomic and genomic characterization uncovers novel biology.</title>
        <authorList>
            <person name="Wiegand S."/>
            <person name="Jogler M."/>
            <person name="Boedeker C."/>
            <person name="Pinto D."/>
            <person name="Vollmers J."/>
            <person name="Rivas-Marin E."/>
            <person name="Kohn T."/>
            <person name="Peeters S.H."/>
            <person name="Heuer A."/>
            <person name="Rast P."/>
            <person name="Oberbeckmann S."/>
            <person name="Bunk B."/>
            <person name="Jeske O."/>
            <person name="Meyerdierks A."/>
            <person name="Storesund J.E."/>
            <person name="Kallscheuer N."/>
            <person name="Luecker S."/>
            <person name="Lage O.M."/>
            <person name="Pohl T."/>
            <person name="Merkel B.J."/>
            <person name="Hornburger P."/>
            <person name="Mueller R.-W."/>
            <person name="Bruemmer F."/>
            <person name="Labrenz M."/>
            <person name="Spormann A.M."/>
            <person name="Op den Camp H."/>
            <person name="Overmann J."/>
            <person name="Amann R."/>
            <person name="Jetten M.S.M."/>
            <person name="Mascher T."/>
            <person name="Medema M.H."/>
            <person name="Devos D.P."/>
            <person name="Kaster A.-K."/>
            <person name="Ovreas L."/>
            <person name="Rohde M."/>
            <person name="Galperin M.Y."/>
            <person name="Jogler C."/>
        </authorList>
    </citation>
    <scope>NUCLEOTIDE SEQUENCE [LARGE SCALE GENOMIC DNA]</scope>
    <source>
        <strain evidence="2 3">DSM 8797</strain>
    </source>
</reference>
<gene>
    <name evidence="2" type="ORF">GmarT_29130</name>
</gene>
<dbReference type="RefSeq" id="WP_002646650.1">
    <property type="nucleotide sequence ID" value="NZ_CP042910.1"/>
</dbReference>
<dbReference type="EMBL" id="CP042910">
    <property type="protein sequence ID" value="QEG17042.1"/>
    <property type="molecule type" value="Genomic_DNA"/>
</dbReference>
<dbReference type="PROSITE" id="PS51257">
    <property type="entry name" value="PROKAR_LIPOPROTEIN"/>
    <property type="match status" value="1"/>
</dbReference>
<dbReference type="Proteomes" id="UP000322887">
    <property type="component" value="Chromosome"/>
</dbReference>
<dbReference type="GeneID" id="98647457"/>
<keyword evidence="1" id="KW-0732">Signal</keyword>
<protein>
    <recommendedName>
        <fullName evidence="4">Carboxypeptidase regulatory-like domain-containing protein</fullName>
    </recommendedName>
</protein>
<proteinExistence type="predicted"/>
<evidence type="ECO:0000313" key="3">
    <source>
        <dbReference type="Proteomes" id="UP000322887"/>
    </source>
</evidence>